<comment type="caution">
    <text evidence="3">The sequence shown here is derived from an EMBL/GenBank/DDBJ whole genome shotgun (WGS) entry which is preliminary data.</text>
</comment>
<dbReference type="Proteomes" id="UP000694480">
    <property type="component" value="Unassembled WGS sequence"/>
</dbReference>
<gene>
    <name evidence="3" type="ORF">IC612_07580</name>
</gene>
<evidence type="ECO:0000313" key="3">
    <source>
        <dbReference type="EMBL" id="MBF5027656.1"/>
    </source>
</evidence>
<evidence type="ECO:0000259" key="2">
    <source>
        <dbReference type="Pfam" id="PF03713"/>
    </source>
</evidence>
<dbReference type="AlphaFoldDB" id="A0A930YWN9"/>
<evidence type="ECO:0000256" key="1">
    <source>
        <dbReference type="SAM" id="Phobius"/>
    </source>
</evidence>
<feature type="transmembrane region" description="Helical" evidence="1">
    <location>
        <begin position="12"/>
        <end position="34"/>
    </location>
</feature>
<keyword evidence="1" id="KW-0812">Transmembrane</keyword>
<name>A0A930YWN9_9FLAO</name>
<keyword evidence="1" id="KW-0472">Membrane</keyword>
<keyword evidence="4" id="KW-1185">Reference proteome</keyword>
<dbReference type="InterPro" id="IPR005183">
    <property type="entry name" value="DUF305_CopM-like"/>
</dbReference>
<reference evidence="3" key="1">
    <citation type="submission" date="2020-11" db="EMBL/GenBank/DDBJ databases">
        <title>Genome seq and assembly of Planobacterium sp.</title>
        <authorList>
            <person name="Chhetri G."/>
        </authorList>
    </citation>
    <scope>NUCLEOTIDE SEQUENCE</scope>
    <source>
        <strain evidence="3">GCR5</strain>
    </source>
</reference>
<feature type="transmembrane region" description="Helical" evidence="1">
    <location>
        <begin position="46"/>
        <end position="64"/>
    </location>
</feature>
<dbReference type="EMBL" id="JADKYY010000008">
    <property type="protein sequence ID" value="MBF5027656.1"/>
    <property type="molecule type" value="Genomic_DNA"/>
</dbReference>
<organism evidence="3 4">
    <name type="scientific">Planobacterium oryzisoli</name>
    <dbReference type="NCBI Taxonomy" id="2771435"/>
    <lineage>
        <taxon>Bacteria</taxon>
        <taxon>Pseudomonadati</taxon>
        <taxon>Bacteroidota</taxon>
        <taxon>Flavobacteriia</taxon>
        <taxon>Flavobacteriales</taxon>
        <taxon>Weeksellaceae</taxon>
        <taxon>Chryseobacterium group</taxon>
        <taxon>Chryseobacterium</taxon>
    </lineage>
</organism>
<proteinExistence type="predicted"/>
<accession>A0A930YWN9</accession>
<feature type="transmembrane region" description="Helical" evidence="1">
    <location>
        <begin position="76"/>
        <end position="93"/>
    </location>
</feature>
<sequence length="159" mass="18309">MTHQSAKHKNSYRNLLWMMILSFLSMYILMYAMVDRLENVIPNVNQFYMAGLMTAPMLIFELLLMKSMYPNKKLNTFLLATGAALLIGFWLAIRTQAVVGDTQFLKSMIPHHAGAILMVEEAELSDPDVKKLGKEIIQTQLEEIRVMKEKIKELEQNTK</sequence>
<dbReference type="InterPro" id="IPR012347">
    <property type="entry name" value="Ferritin-like"/>
</dbReference>
<dbReference type="Gene3D" id="1.20.1260.10">
    <property type="match status" value="1"/>
</dbReference>
<keyword evidence="1" id="KW-1133">Transmembrane helix</keyword>
<dbReference type="Pfam" id="PF03713">
    <property type="entry name" value="DUF305"/>
    <property type="match status" value="1"/>
</dbReference>
<evidence type="ECO:0000313" key="4">
    <source>
        <dbReference type="Proteomes" id="UP000694480"/>
    </source>
</evidence>
<feature type="domain" description="DUF305" evidence="2">
    <location>
        <begin position="101"/>
        <end position="149"/>
    </location>
</feature>
<protein>
    <submittedName>
        <fullName evidence="3">DUF305 domain-containing protein</fullName>
    </submittedName>
</protein>